<dbReference type="InterPro" id="IPR002889">
    <property type="entry name" value="WSC_carb-bd"/>
</dbReference>
<evidence type="ECO:0000313" key="9">
    <source>
        <dbReference type="EMBL" id="KJA20529.1"/>
    </source>
</evidence>
<reference evidence="10" key="1">
    <citation type="submission" date="2014-04" db="EMBL/GenBank/DDBJ databases">
        <title>Evolutionary Origins and Diversification of the Mycorrhizal Mutualists.</title>
        <authorList>
            <consortium name="DOE Joint Genome Institute"/>
            <consortium name="Mycorrhizal Genomics Consortium"/>
            <person name="Kohler A."/>
            <person name="Kuo A."/>
            <person name="Nagy L.G."/>
            <person name="Floudas D."/>
            <person name="Copeland A."/>
            <person name="Barry K.W."/>
            <person name="Cichocki N."/>
            <person name="Veneault-Fourrey C."/>
            <person name="LaButti K."/>
            <person name="Lindquist E.A."/>
            <person name="Lipzen A."/>
            <person name="Lundell T."/>
            <person name="Morin E."/>
            <person name="Murat C."/>
            <person name="Riley R."/>
            <person name="Ohm R."/>
            <person name="Sun H."/>
            <person name="Tunlid A."/>
            <person name="Henrissat B."/>
            <person name="Grigoriev I.V."/>
            <person name="Hibbett D.S."/>
            <person name="Martin F."/>
        </authorList>
    </citation>
    <scope>NUCLEOTIDE SEQUENCE [LARGE SCALE GENOMIC DNA]</scope>
    <source>
        <strain evidence="10">FD-334 SS-4</strain>
    </source>
</reference>
<dbReference type="OMA" id="GAASEMC"/>
<feature type="transmembrane region" description="Helical" evidence="7">
    <location>
        <begin position="6"/>
        <end position="31"/>
    </location>
</feature>
<name>A0A0D2NNZ5_HYPSF</name>
<sequence length="221" mass="22883">MLLNIVILIGINAALTYAQFFMAGCIALGTFGSRLPLLGRQLTISVMDSDFCQQACLAVSANFAAVYNGDSCMCGNSTTNNGASGSLIPATNNCLTPCAGNPNDNCGDAHSAVLFSKTPITLGGWTSAGCFTDNTTFRALSTFAATSNFNSVEFCTSTCAELGFTIAGMEFSTQCFCGNDLLSTDGIAGQHANHSDCSSPCPGNSTQFCGAGNRLNIWTTT</sequence>
<evidence type="ECO:0000256" key="2">
    <source>
        <dbReference type="ARBA" id="ARBA00022692"/>
    </source>
</evidence>
<keyword evidence="2 7" id="KW-0812">Transmembrane</keyword>
<dbReference type="Proteomes" id="UP000054270">
    <property type="component" value="Unassembled WGS sequence"/>
</dbReference>
<dbReference type="InterPro" id="IPR051836">
    <property type="entry name" value="Kremen_rcpt"/>
</dbReference>
<keyword evidence="6" id="KW-0325">Glycoprotein</keyword>
<keyword evidence="10" id="KW-1185">Reference proteome</keyword>
<evidence type="ECO:0000256" key="5">
    <source>
        <dbReference type="ARBA" id="ARBA00023136"/>
    </source>
</evidence>
<evidence type="ECO:0000259" key="8">
    <source>
        <dbReference type="PROSITE" id="PS51212"/>
    </source>
</evidence>
<keyword evidence="4 7" id="KW-1133">Transmembrane helix</keyword>
<dbReference type="AlphaFoldDB" id="A0A0D2NNZ5"/>
<feature type="domain" description="WSC" evidence="8">
    <location>
        <begin position="19"/>
        <end position="119"/>
    </location>
</feature>
<keyword evidence="3" id="KW-0732">Signal</keyword>
<dbReference type="SMART" id="SM00321">
    <property type="entry name" value="WSC"/>
    <property type="match status" value="2"/>
</dbReference>
<evidence type="ECO:0000256" key="4">
    <source>
        <dbReference type="ARBA" id="ARBA00022989"/>
    </source>
</evidence>
<protein>
    <recommendedName>
        <fullName evidence="8">WSC domain-containing protein</fullName>
    </recommendedName>
</protein>
<gene>
    <name evidence="9" type="ORF">HYPSUDRAFT_43015</name>
</gene>
<dbReference type="Pfam" id="PF01822">
    <property type="entry name" value="WSC"/>
    <property type="match status" value="2"/>
</dbReference>
<organism evidence="9 10">
    <name type="scientific">Hypholoma sublateritium (strain FD-334 SS-4)</name>
    <dbReference type="NCBI Taxonomy" id="945553"/>
    <lineage>
        <taxon>Eukaryota</taxon>
        <taxon>Fungi</taxon>
        <taxon>Dikarya</taxon>
        <taxon>Basidiomycota</taxon>
        <taxon>Agaricomycotina</taxon>
        <taxon>Agaricomycetes</taxon>
        <taxon>Agaricomycetidae</taxon>
        <taxon>Agaricales</taxon>
        <taxon>Agaricineae</taxon>
        <taxon>Strophariaceae</taxon>
        <taxon>Hypholoma</taxon>
    </lineage>
</organism>
<dbReference type="PROSITE" id="PS51212">
    <property type="entry name" value="WSC"/>
    <property type="match status" value="2"/>
</dbReference>
<keyword evidence="5 7" id="KW-0472">Membrane</keyword>
<dbReference type="PANTHER" id="PTHR24269:SF16">
    <property type="entry name" value="PROTEIN SLG1"/>
    <property type="match status" value="1"/>
</dbReference>
<evidence type="ECO:0000256" key="1">
    <source>
        <dbReference type="ARBA" id="ARBA00004167"/>
    </source>
</evidence>
<proteinExistence type="predicted"/>
<evidence type="ECO:0000256" key="6">
    <source>
        <dbReference type="ARBA" id="ARBA00023180"/>
    </source>
</evidence>
<evidence type="ECO:0000313" key="10">
    <source>
        <dbReference type="Proteomes" id="UP000054270"/>
    </source>
</evidence>
<dbReference type="STRING" id="945553.A0A0D2NNZ5"/>
<dbReference type="OrthoDB" id="5985073at2759"/>
<comment type="subcellular location">
    <subcellularLocation>
        <location evidence="1">Membrane</location>
        <topology evidence="1">Single-pass membrane protein</topology>
    </subcellularLocation>
</comment>
<dbReference type="EMBL" id="KN817566">
    <property type="protein sequence ID" value="KJA20529.1"/>
    <property type="molecule type" value="Genomic_DNA"/>
</dbReference>
<dbReference type="GO" id="GO:0005886">
    <property type="term" value="C:plasma membrane"/>
    <property type="evidence" value="ECO:0007669"/>
    <property type="project" value="TreeGrafter"/>
</dbReference>
<feature type="domain" description="WSC" evidence="8">
    <location>
        <begin position="124"/>
        <end position="221"/>
    </location>
</feature>
<accession>A0A0D2NNZ5</accession>
<evidence type="ECO:0000256" key="3">
    <source>
        <dbReference type="ARBA" id="ARBA00022729"/>
    </source>
</evidence>
<dbReference type="PANTHER" id="PTHR24269">
    <property type="entry name" value="KREMEN PROTEIN"/>
    <property type="match status" value="1"/>
</dbReference>
<evidence type="ECO:0000256" key="7">
    <source>
        <dbReference type="SAM" id="Phobius"/>
    </source>
</evidence>